<name>A0A484BM45_DRONA</name>
<feature type="region of interest" description="Disordered" evidence="1">
    <location>
        <begin position="32"/>
        <end position="55"/>
    </location>
</feature>
<keyword evidence="2" id="KW-0472">Membrane</keyword>
<keyword evidence="2" id="KW-1133">Transmembrane helix</keyword>
<evidence type="ECO:0000256" key="1">
    <source>
        <dbReference type="SAM" id="MobiDB-lite"/>
    </source>
</evidence>
<protein>
    <submittedName>
        <fullName evidence="3">Uncharacterized protein</fullName>
    </submittedName>
</protein>
<evidence type="ECO:0000256" key="2">
    <source>
        <dbReference type="SAM" id="Phobius"/>
    </source>
</evidence>
<feature type="compositionally biased region" description="Low complexity" evidence="1">
    <location>
        <begin position="32"/>
        <end position="49"/>
    </location>
</feature>
<dbReference type="EMBL" id="LSRL02000025">
    <property type="protein sequence ID" value="TDG49272.1"/>
    <property type="molecule type" value="Genomic_DNA"/>
</dbReference>
<gene>
    <name evidence="3" type="ORF">AWZ03_004361</name>
</gene>
<comment type="caution">
    <text evidence="3">The sequence shown here is derived from an EMBL/GenBank/DDBJ whole genome shotgun (WGS) entry which is preliminary data.</text>
</comment>
<sequence length="352" mass="39930">MGTTWPQHRYDISITHQQQQQQQINLLLPQQANSYNNNNNNNNNDSNNNTRSTANGSNLKVKRLCVTQQHKVNWKQQQQQQQQPQQHGRFLHEQHSGQPQQQQQQKQQQQHQQQHHQMMYKRAEVRKVRQLGYGQYMRSLSAAVVAEAATTTTTTAAITTTTTTTGTTACYSMLAQSLSNSRHISNILLHVHMVLMSLTATTILALAVRDGSALVLQLWVPLLLLLGALNWLPLTTAAIQRLQRQQPAYASQKYNHAYLPKTNTAKVKTLQQQHRQQSQQQQQPQNNNNNNNEKSINTAQTQTMTLPLPRALGLSNSLWICKNLHALYFRLSLSSICYLCSMQVSPAASSLN</sequence>
<evidence type="ECO:0000313" key="4">
    <source>
        <dbReference type="Proteomes" id="UP000295192"/>
    </source>
</evidence>
<keyword evidence="4" id="KW-1185">Reference proteome</keyword>
<feature type="transmembrane region" description="Helical" evidence="2">
    <location>
        <begin position="187"/>
        <end position="208"/>
    </location>
</feature>
<evidence type="ECO:0000313" key="3">
    <source>
        <dbReference type="EMBL" id="TDG49272.1"/>
    </source>
</evidence>
<organism evidence="3 4">
    <name type="scientific">Drosophila navojoa</name>
    <name type="common">Fruit fly</name>
    <dbReference type="NCBI Taxonomy" id="7232"/>
    <lineage>
        <taxon>Eukaryota</taxon>
        <taxon>Metazoa</taxon>
        <taxon>Ecdysozoa</taxon>
        <taxon>Arthropoda</taxon>
        <taxon>Hexapoda</taxon>
        <taxon>Insecta</taxon>
        <taxon>Pterygota</taxon>
        <taxon>Neoptera</taxon>
        <taxon>Endopterygota</taxon>
        <taxon>Diptera</taxon>
        <taxon>Brachycera</taxon>
        <taxon>Muscomorpha</taxon>
        <taxon>Ephydroidea</taxon>
        <taxon>Drosophilidae</taxon>
        <taxon>Drosophila</taxon>
    </lineage>
</organism>
<feature type="compositionally biased region" description="Low complexity" evidence="1">
    <location>
        <begin position="96"/>
        <end position="117"/>
    </location>
</feature>
<dbReference type="Proteomes" id="UP000295192">
    <property type="component" value="Unassembled WGS sequence"/>
</dbReference>
<dbReference type="AlphaFoldDB" id="A0A484BM45"/>
<feature type="transmembrane region" description="Helical" evidence="2">
    <location>
        <begin position="214"/>
        <end position="234"/>
    </location>
</feature>
<accession>A0A484BM45</accession>
<reference evidence="3 4" key="1">
    <citation type="journal article" date="2019" name="J. Hered.">
        <title>An Improved Genome Assembly for Drosophila navojoa, the Basal Species in the mojavensis Cluster.</title>
        <authorList>
            <person name="Vanderlinde T."/>
            <person name="Dupim E.G."/>
            <person name="Nazario-Yepiz N.O."/>
            <person name="Carvalho A.B."/>
        </authorList>
    </citation>
    <scope>NUCLEOTIDE SEQUENCE [LARGE SCALE GENOMIC DNA]</scope>
    <source>
        <strain evidence="3">Navoj_Jal97</strain>
        <tissue evidence="3">Whole organism</tissue>
    </source>
</reference>
<feature type="compositionally biased region" description="Low complexity" evidence="1">
    <location>
        <begin position="271"/>
        <end position="292"/>
    </location>
</feature>
<proteinExistence type="predicted"/>
<dbReference type="PANTHER" id="PTHR36911">
    <property type="entry name" value="LIM ZINC-BINDING DOMAIN-CONTAINING PROTEIN-RELATED"/>
    <property type="match status" value="1"/>
</dbReference>
<feature type="region of interest" description="Disordered" evidence="1">
    <location>
        <begin position="268"/>
        <end position="295"/>
    </location>
</feature>
<dbReference type="OMA" id="MGTTWPQ"/>
<keyword evidence="2" id="KW-0812">Transmembrane</keyword>
<feature type="compositionally biased region" description="Low complexity" evidence="1">
    <location>
        <begin position="76"/>
        <end position="86"/>
    </location>
</feature>
<feature type="region of interest" description="Disordered" evidence="1">
    <location>
        <begin position="70"/>
        <end position="119"/>
    </location>
</feature>
<dbReference type="PANTHER" id="PTHR36911:SF3">
    <property type="entry name" value="GATA ZINC FINGER DOMAIN-CONTAINING PROTEIN 4-RELATED"/>
    <property type="match status" value="1"/>
</dbReference>